<evidence type="ECO:0000313" key="6">
    <source>
        <dbReference type="EMBL" id="KAK8548199.1"/>
    </source>
</evidence>
<evidence type="ECO:0000259" key="5">
    <source>
        <dbReference type="PROSITE" id="PS50966"/>
    </source>
</evidence>
<sequence>MDVSNQCRLVWNGDGGFEVTDGGNQHTIDLNNMRCTCREWELTGIPCSHAICAMHHDSKDPQTYISNWYTKLIYDAR</sequence>
<dbReference type="Proteomes" id="UP001472677">
    <property type="component" value="Unassembled WGS sequence"/>
</dbReference>
<reference evidence="6 7" key="1">
    <citation type="journal article" date="2024" name="G3 (Bethesda)">
        <title>Genome assembly of Hibiscus sabdariffa L. provides insights into metabolisms of medicinal natural products.</title>
        <authorList>
            <person name="Kim T."/>
        </authorList>
    </citation>
    <scope>NUCLEOTIDE SEQUENCE [LARGE SCALE GENOMIC DNA]</scope>
    <source>
        <strain evidence="6">TK-2024</strain>
        <tissue evidence="6">Old leaves</tissue>
    </source>
</reference>
<name>A0ABR2DWP0_9ROSI</name>
<dbReference type="InterPro" id="IPR006564">
    <property type="entry name" value="Znf_PMZ"/>
</dbReference>
<dbReference type="PROSITE" id="PS50966">
    <property type="entry name" value="ZF_SWIM"/>
    <property type="match status" value="1"/>
</dbReference>
<evidence type="ECO:0000256" key="4">
    <source>
        <dbReference type="PROSITE-ProRule" id="PRU00325"/>
    </source>
</evidence>
<dbReference type="PANTHER" id="PTHR31973:SF187">
    <property type="entry name" value="MUTATOR TRANSPOSASE MUDRA PROTEIN"/>
    <property type="match status" value="1"/>
</dbReference>
<dbReference type="SMART" id="SM00575">
    <property type="entry name" value="ZnF_PMZ"/>
    <property type="match status" value="1"/>
</dbReference>
<proteinExistence type="predicted"/>
<evidence type="ECO:0000313" key="7">
    <source>
        <dbReference type="Proteomes" id="UP001472677"/>
    </source>
</evidence>
<organism evidence="6 7">
    <name type="scientific">Hibiscus sabdariffa</name>
    <name type="common">roselle</name>
    <dbReference type="NCBI Taxonomy" id="183260"/>
    <lineage>
        <taxon>Eukaryota</taxon>
        <taxon>Viridiplantae</taxon>
        <taxon>Streptophyta</taxon>
        <taxon>Embryophyta</taxon>
        <taxon>Tracheophyta</taxon>
        <taxon>Spermatophyta</taxon>
        <taxon>Magnoliopsida</taxon>
        <taxon>eudicotyledons</taxon>
        <taxon>Gunneridae</taxon>
        <taxon>Pentapetalae</taxon>
        <taxon>rosids</taxon>
        <taxon>malvids</taxon>
        <taxon>Malvales</taxon>
        <taxon>Malvaceae</taxon>
        <taxon>Malvoideae</taxon>
        <taxon>Hibiscus</taxon>
    </lineage>
</organism>
<evidence type="ECO:0000256" key="1">
    <source>
        <dbReference type="ARBA" id="ARBA00022723"/>
    </source>
</evidence>
<dbReference type="EMBL" id="JBBPBM010000021">
    <property type="protein sequence ID" value="KAK8548199.1"/>
    <property type="molecule type" value="Genomic_DNA"/>
</dbReference>
<dbReference type="InterPro" id="IPR007527">
    <property type="entry name" value="Znf_SWIM"/>
</dbReference>
<dbReference type="Pfam" id="PF04434">
    <property type="entry name" value="SWIM"/>
    <property type="match status" value="1"/>
</dbReference>
<comment type="caution">
    <text evidence="6">The sequence shown here is derived from an EMBL/GenBank/DDBJ whole genome shotgun (WGS) entry which is preliminary data.</text>
</comment>
<keyword evidence="3" id="KW-0862">Zinc</keyword>
<keyword evidence="1" id="KW-0479">Metal-binding</keyword>
<gene>
    <name evidence="6" type="ORF">V6N12_061117</name>
</gene>
<keyword evidence="7" id="KW-1185">Reference proteome</keyword>
<dbReference type="PANTHER" id="PTHR31973">
    <property type="entry name" value="POLYPROTEIN, PUTATIVE-RELATED"/>
    <property type="match status" value="1"/>
</dbReference>
<feature type="domain" description="SWIM-type" evidence="5">
    <location>
        <begin position="26"/>
        <end position="58"/>
    </location>
</feature>
<accession>A0ABR2DWP0</accession>
<protein>
    <recommendedName>
        <fullName evidence="5">SWIM-type domain-containing protein</fullName>
    </recommendedName>
</protein>
<evidence type="ECO:0000256" key="2">
    <source>
        <dbReference type="ARBA" id="ARBA00022771"/>
    </source>
</evidence>
<keyword evidence="2 4" id="KW-0863">Zinc-finger</keyword>
<evidence type="ECO:0000256" key="3">
    <source>
        <dbReference type="ARBA" id="ARBA00022833"/>
    </source>
</evidence>